<dbReference type="Proteomes" id="UP000031668">
    <property type="component" value="Unassembled WGS sequence"/>
</dbReference>
<dbReference type="EMBL" id="JWZT01000690">
    <property type="protein sequence ID" value="KII73737.1"/>
    <property type="molecule type" value="Genomic_DNA"/>
</dbReference>
<dbReference type="GO" id="GO:0030906">
    <property type="term" value="C:retromer, cargo-selective complex"/>
    <property type="evidence" value="ECO:0007669"/>
    <property type="project" value="InterPro"/>
</dbReference>
<evidence type="ECO:0000313" key="1">
    <source>
        <dbReference type="EMBL" id="KII73737.1"/>
    </source>
</evidence>
<comment type="caution">
    <text evidence="1">The sequence shown here is derived from an EMBL/GenBank/DDBJ whole genome shotgun (WGS) entry which is preliminary data.</text>
</comment>
<dbReference type="AlphaFoldDB" id="A0A0C2NIA1"/>
<sequence>MYELLNAIHDNKPALFDYESIYCYLNDRLIRLKYLLYETRVKDQECSDWYDYLMIIVGSLIIMSKPELFVEISKDLTAFSKAIQSPVRGMYLRKFLIESIIINNDIE</sequence>
<evidence type="ECO:0000313" key="2">
    <source>
        <dbReference type="Proteomes" id="UP000031668"/>
    </source>
</evidence>
<dbReference type="GO" id="GO:0015031">
    <property type="term" value="P:protein transport"/>
    <property type="evidence" value="ECO:0007669"/>
    <property type="project" value="InterPro"/>
</dbReference>
<keyword evidence="2" id="KW-1185">Reference proteome</keyword>
<dbReference type="InterPro" id="IPR005378">
    <property type="entry name" value="Vps35"/>
</dbReference>
<protein>
    <submittedName>
        <fullName evidence="1">Vacuolar protein sorting-associated protein 35</fullName>
    </submittedName>
</protein>
<dbReference type="GO" id="GO:0042147">
    <property type="term" value="P:retrograde transport, endosome to Golgi"/>
    <property type="evidence" value="ECO:0007669"/>
    <property type="project" value="InterPro"/>
</dbReference>
<dbReference type="GO" id="GO:0005829">
    <property type="term" value="C:cytosol"/>
    <property type="evidence" value="ECO:0007669"/>
    <property type="project" value="GOC"/>
</dbReference>
<dbReference type="Pfam" id="PF03635">
    <property type="entry name" value="Vps35"/>
    <property type="match status" value="1"/>
</dbReference>
<accession>A0A0C2NIA1</accession>
<name>A0A0C2NIA1_THEKT</name>
<proteinExistence type="predicted"/>
<gene>
    <name evidence="1" type="ORF">RF11_09640</name>
</gene>
<organism evidence="1 2">
    <name type="scientific">Thelohanellus kitauei</name>
    <name type="common">Myxosporean</name>
    <dbReference type="NCBI Taxonomy" id="669202"/>
    <lineage>
        <taxon>Eukaryota</taxon>
        <taxon>Metazoa</taxon>
        <taxon>Cnidaria</taxon>
        <taxon>Myxozoa</taxon>
        <taxon>Myxosporea</taxon>
        <taxon>Bivalvulida</taxon>
        <taxon>Platysporina</taxon>
        <taxon>Myxobolidae</taxon>
        <taxon>Thelohanellus</taxon>
    </lineage>
</organism>
<dbReference type="OrthoDB" id="10258141at2759"/>
<reference evidence="1 2" key="1">
    <citation type="journal article" date="2014" name="Genome Biol. Evol.">
        <title>The genome of the myxosporean Thelohanellus kitauei shows adaptations to nutrient acquisition within its fish host.</title>
        <authorList>
            <person name="Yang Y."/>
            <person name="Xiong J."/>
            <person name="Zhou Z."/>
            <person name="Huo F."/>
            <person name="Miao W."/>
            <person name="Ran C."/>
            <person name="Liu Y."/>
            <person name="Zhang J."/>
            <person name="Feng J."/>
            <person name="Wang M."/>
            <person name="Wang M."/>
            <person name="Wang L."/>
            <person name="Yao B."/>
        </authorList>
    </citation>
    <scope>NUCLEOTIDE SEQUENCE [LARGE SCALE GENOMIC DNA]</scope>
    <source>
        <strain evidence="1">Wuqing</strain>
    </source>
</reference>